<evidence type="ECO:0000256" key="1">
    <source>
        <dbReference type="SAM" id="Coils"/>
    </source>
</evidence>
<organism evidence="2">
    <name type="scientific">Siphoviridae sp. ctfW121</name>
    <dbReference type="NCBI Taxonomy" id="2826413"/>
    <lineage>
        <taxon>Viruses</taxon>
        <taxon>Duplodnaviria</taxon>
        <taxon>Heunggongvirae</taxon>
        <taxon>Uroviricota</taxon>
        <taxon>Caudoviricetes</taxon>
    </lineage>
</organism>
<sequence length="141" mass="16398">MMWKYQCVFLQVQKTSHSKELSANMNLLNLITARMKQMNNIIERKDSDVALSEEVCEKIVSLEKQAKEIKKQQDSMKAEILDAMQKYGVLKLDNEFLKIALVPEHDAERFDSKAFKEENPDVYDLYAKISKVKPSIRITVK</sequence>
<reference evidence="2" key="1">
    <citation type="journal article" date="2021" name="Proc. Natl. Acad. Sci. U.S.A.">
        <title>A Catalog of Tens of Thousands of Viruses from Human Metagenomes Reveals Hidden Associations with Chronic Diseases.</title>
        <authorList>
            <person name="Tisza M.J."/>
            <person name="Buck C.B."/>
        </authorList>
    </citation>
    <scope>NUCLEOTIDE SEQUENCE</scope>
    <source>
        <strain evidence="2">CtfW121</strain>
    </source>
</reference>
<name>A0A8S5N7X5_9CAUD</name>
<proteinExistence type="predicted"/>
<dbReference type="EMBL" id="BK015096">
    <property type="protein sequence ID" value="DAD90877.1"/>
    <property type="molecule type" value="Genomic_DNA"/>
</dbReference>
<feature type="coiled-coil region" evidence="1">
    <location>
        <begin position="52"/>
        <end position="86"/>
    </location>
</feature>
<keyword evidence="1" id="KW-0175">Coiled coil</keyword>
<protein>
    <submittedName>
        <fullName evidence="2">Uncharacterized protein</fullName>
    </submittedName>
</protein>
<evidence type="ECO:0000313" key="2">
    <source>
        <dbReference type="EMBL" id="DAD90877.1"/>
    </source>
</evidence>
<accession>A0A8S5N7X5</accession>